<reference evidence="1 2" key="1">
    <citation type="journal article" date="2005" name="Nucleic Acids Res.">
        <title>Genomic blueprint of Hahella chejuensis, a marine microbe producing an algicidal agent.</title>
        <authorList>
            <person name="Jeong H."/>
            <person name="Yim J.H."/>
            <person name="Lee C."/>
            <person name="Choi S.-H."/>
            <person name="Park Y.K."/>
            <person name="Yoon S.H."/>
            <person name="Hur C.-G."/>
            <person name="Kang H.-Y."/>
            <person name="Kim D."/>
            <person name="Lee H.H."/>
            <person name="Park K.H."/>
            <person name="Park S.-H."/>
            <person name="Park H.-S."/>
            <person name="Lee H.K."/>
            <person name="Oh T.K."/>
            <person name="Kim J.F."/>
        </authorList>
    </citation>
    <scope>NUCLEOTIDE SEQUENCE [LARGE SCALE GENOMIC DNA]</scope>
    <source>
        <strain evidence="1 2">KCTC 2396</strain>
    </source>
</reference>
<dbReference type="OrthoDB" id="571472at2"/>
<gene>
    <name evidence="1" type="ordered locus">HCH_05420</name>
</gene>
<sequence length="190" mass="21655">MALPERVAKWHIKLDDDQMTVAEAFASIQSIALKQEDIPLIIQLVENPKFDIPGINLFNGATGLKAHDYIHVLLGRGVAPKDEAFVLGFTMGSTNRVTTTEERLYSFFAKYLYPKVYQMNDEDLQVFKDAVRLGYVSDCTPLDTVDFEQYSNHSLKDAREAIGLEVDLLKAYFAIEKKRYPDSRESQRNL</sequence>
<dbReference type="AlphaFoldDB" id="Q2SB86"/>
<evidence type="ECO:0000313" key="1">
    <source>
        <dbReference type="EMBL" id="ABC32088.1"/>
    </source>
</evidence>
<proteinExistence type="predicted"/>
<dbReference type="eggNOG" id="ENOG5032TEZ">
    <property type="taxonomic scope" value="Bacteria"/>
</dbReference>
<evidence type="ECO:0000313" key="2">
    <source>
        <dbReference type="Proteomes" id="UP000000238"/>
    </source>
</evidence>
<dbReference type="RefSeq" id="WP_011399152.1">
    <property type="nucleotide sequence ID" value="NC_007645.1"/>
</dbReference>
<name>Q2SB86_HAHCH</name>
<organism evidence="1 2">
    <name type="scientific">Hahella chejuensis (strain KCTC 2396)</name>
    <dbReference type="NCBI Taxonomy" id="349521"/>
    <lineage>
        <taxon>Bacteria</taxon>
        <taxon>Pseudomonadati</taxon>
        <taxon>Pseudomonadota</taxon>
        <taxon>Gammaproteobacteria</taxon>
        <taxon>Oceanospirillales</taxon>
        <taxon>Hahellaceae</taxon>
        <taxon>Hahella</taxon>
    </lineage>
</organism>
<accession>Q2SB86</accession>
<dbReference type="Proteomes" id="UP000000238">
    <property type="component" value="Chromosome"/>
</dbReference>
<dbReference type="EMBL" id="CP000155">
    <property type="protein sequence ID" value="ABC32088.1"/>
    <property type="molecule type" value="Genomic_DNA"/>
</dbReference>
<keyword evidence="2" id="KW-1185">Reference proteome</keyword>
<dbReference type="KEGG" id="hch:HCH_05420"/>
<protein>
    <submittedName>
        <fullName evidence="1">Uncharacterized protein</fullName>
    </submittedName>
</protein>
<dbReference type="HOGENOM" id="CLU_110238_0_0_6"/>